<dbReference type="CDD" id="cd00555">
    <property type="entry name" value="Maf"/>
    <property type="match status" value="1"/>
</dbReference>
<keyword evidence="3 4" id="KW-0546">Nucleotide metabolism</keyword>
<proteinExistence type="inferred from homology"/>
<comment type="catalytic activity">
    <reaction evidence="4">
        <text>a ribonucleoside 5'-triphosphate + H2O = a ribonucleoside 5'-phosphate + diphosphate + H(+)</text>
        <dbReference type="Rhea" id="RHEA:23996"/>
        <dbReference type="ChEBI" id="CHEBI:15377"/>
        <dbReference type="ChEBI" id="CHEBI:15378"/>
        <dbReference type="ChEBI" id="CHEBI:33019"/>
        <dbReference type="ChEBI" id="CHEBI:58043"/>
        <dbReference type="ChEBI" id="CHEBI:61557"/>
        <dbReference type="EC" id="3.6.1.9"/>
    </reaction>
</comment>
<dbReference type="Proteomes" id="UP001163882">
    <property type="component" value="Chromosome"/>
</dbReference>
<dbReference type="SUPFAM" id="SSF52972">
    <property type="entry name" value="ITPase-like"/>
    <property type="match status" value="1"/>
</dbReference>
<evidence type="ECO:0000256" key="4">
    <source>
        <dbReference type="HAMAP-Rule" id="MF_00528"/>
    </source>
</evidence>
<evidence type="ECO:0000256" key="1">
    <source>
        <dbReference type="ARBA" id="ARBA00001968"/>
    </source>
</evidence>
<name>A0ABY6INY3_9HYPH</name>
<keyword evidence="2 4" id="KW-0378">Hydrolase</keyword>
<organism evidence="5 6">
    <name type="scientific">Pelagibacterium flavum</name>
    <dbReference type="NCBI Taxonomy" id="2984530"/>
    <lineage>
        <taxon>Bacteria</taxon>
        <taxon>Pseudomonadati</taxon>
        <taxon>Pseudomonadota</taxon>
        <taxon>Alphaproteobacteria</taxon>
        <taxon>Hyphomicrobiales</taxon>
        <taxon>Devosiaceae</taxon>
        <taxon>Pelagibacterium</taxon>
    </lineage>
</organism>
<reference evidence="5" key="1">
    <citation type="submission" date="2022-10" db="EMBL/GenBank/DDBJ databases">
        <title>YIM 151497 complete genome.</title>
        <authorList>
            <person name="Chen X."/>
        </authorList>
    </citation>
    <scope>NUCLEOTIDE SEQUENCE</scope>
    <source>
        <strain evidence="5">YIM 151497</strain>
    </source>
</reference>
<dbReference type="EMBL" id="CP107716">
    <property type="protein sequence ID" value="UYQ72321.1"/>
    <property type="molecule type" value="Genomic_DNA"/>
</dbReference>
<evidence type="ECO:0000313" key="5">
    <source>
        <dbReference type="EMBL" id="UYQ72321.1"/>
    </source>
</evidence>
<protein>
    <recommendedName>
        <fullName evidence="4">Nucleoside triphosphate pyrophosphatase</fullName>
        <ecNumber evidence="4">3.6.1.9</ecNumber>
    </recommendedName>
    <alternativeName>
        <fullName evidence="4">Nucleotide pyrophosphatase</fullName>
        <shortName evidence="4">Nucleotide PPase</shortName>
    </alternativeName>
</protein>
<dbReference type="RefSeq" id="WP_264225955.1">
    <property type="nucleotide sequence ID" value="NZ_CP107716.1"/>
</dbReference>
<dbReference type="Gene3D" id="3.90.950.10">
    <property type="match status" value="1"/>
</dbReference>
<dbReference type="InterPro" id="IPR029001">
    <property type="entry name" value="ITPase-like_fam"/>
</dbReference>
<comment type="cofactor">
    <cofactor evidence="1 4">
        <name>a divalent metal cation</name>
        <dbReference type="ChEBI" id="CHEBI:60240"/>
    </cofactor>
</comment>
<comment type="catalytic activity">
    <reaction evidence="4">
        <text>a 2'-deoxyribonucleoside 5'-triphosphate + H2O = a 2'-deoxyribonucleoside 5'-phosphate + diphosphate + H(+)</text>
        <dbReference type="Rhea" id="RHEA:44644"/>
        <dbReference type="ChEBI" id="CHEBI:15377"/>
        <dbReference type="ChEBI" id="CHEBI:15378"/>
        <dbReference type="ChEBI" id="CHEBI:33019"/>
        <dbReference type="ChEBI" id="CHEBI:61560"/>
        <dbReference type="ChEBI" id="CHEBI:65317"/>
        <dbReference type="EC" id="3.6.1.9"/>
    </reaction>
</comment>
<gene>
    <name evidence="5" type="ORF">OF122_00580</name>
</gene>
<evidence type="ECO:0000256" key="3">
    <source>
        <dbReference type="ARBA" id="ARBA00023080"/>
    </source>
</evidence>
<dbReference type="EC" id="3.6.1.9" evidence="4"/>
<dbReference type="PANTHER" id="PTHR43213">
    <property type="entry name" value="BIFUNCTIONAL DTTP/UTP PYROPHOSPHATASE/METHYLTRANSFERASE PROTEIN-RELATED"/>
    <property type="match status" value="1"/>
</dbReference>
<dbReference type="InterPro" id="IPR003697">
    <property type="entry name" value="Maf-like"/>
</dbReference>
<evidence type="ECO:0000313" key="6">
    <source>
        <dbReference type="Proteomes" id="UP001163882"/>
    </source>
</evidence>
<dbReference type="HAMAP" id="MF_00528">
    <property type="entry name" value="Maf"/>
    <property type="match status" value="1"/>
</dbReference>
<feature type="active site" description="Proton acceptor" evidence="4">
    <location>
        <position position="95"/>
    </location>
</feature>
<comment type="function">
    <text evidence="4">Nucleoside triphosphate pyrophosphatase. May have a dual role in cell division arrest and in preventing the incorporation of modified nucleotides into cellular nucleic acids.</text>
</comment>
<dbReference type="PANTHER" id="PTHR43213:SF5">
    <property type="entry name" value="BIFUNCTIONAL DTTP_UTP PYROPHOSPHATASE_METHYLTRANSFERASE PROTEIN-RELATED"/>
    <property type="match status" value="1"/>
</dbReference>
<accession>A0ABY6INY3</accession>
<keyword evidence="6" id="KW-1185">Reference proteome</keyword>
<dbReference type="PIRSF" id="PIRSF006305">
    <property type="entry name" value="Maf"/>
    <property type="match status" value="1"/>
</dbReference>
<dbReference type="Pfam" id="PF02545">
    <property type="entry name" value="Maf"/>
    <property type="match status" value="1"/>
</dbReference>
<comment type="subcellular location">
    <subcellularLocation>
        <location evidence="4">Cytoplasm</location>
    </subcellularLocation>
</comment>
<evidence type="ECO:0000256" key="2">
    <source>
        <dbReference type="ARBA" id="ARBA00022801"/>
    </source>
</evidence>
<keyword evidence="4" id="KW-0963">Cytoplasm</keyword>
<sequence length="222" mass="23788">MGFNCGHACGKARAVPNAKGPSMLILASKSTTRKSLLQNAGLQFSLASADVNEREIEQAALTEGENRKGLARRLAEAKALAVSTTAPSAMVIGADQTIAFEGRGLHKPIDRDDAATRLMSMAGKSHELHSGVALARNGQIVWSAVETAVLTFRPFDRKTLDRVLDLEGEAILDSVAAYRLEGPSIRLFERIEGDYFTILGLPLLPLLAALEQHAPKVFEPGS</sequence>
<comment type="similarity">
    <text evidence="4">Belongs to the Maf family.</text>
</comment>
<comment type="caution">
    <text evidence="4">Lacks conserved residue(s) required for the propagation of feature annotation.</text>
</comment>